<organism evidence="7 8">
    <name type="scientific">Pyrrhoderma noxium</name>
    <dbReference type="NCBI Taxonomy" id="2282107"/>
    <lineage>
        <taxon>Eukaryota</taxon>
        <taxon>Fungi</taxon>
        <taxon>Dikarya</taxon>
        <taxon>Basidiomycota</taxon>
        <taxon>Agaricomycotina</taxon>
        <taxon>Agaricomycetes</taxon>
        <taxon>Hymenochaetales</taxon>
        <taxon>Hymenochaetaceae</taxon>
        <taxon>Pyrrhoderma</taxon>
    </lineage>
</organism>
<accession>A0A286UPJ9</accession>
<name>A0A286UPJ9_9AGAM</name>
<keyword evidence="8" id="KW-1185">Reference proteome</keyword>
<dbReference type="Gene3D" id="3.40.50.1820">
    <property type="entry name" value="alpha/beta hydrolase"/>
    <property type="match status" value="2"/>
</dbReference>
<evidence type="ECO:0000256" key="2">
    <source>
        <dbReference type="ARBA" id="ARBA00022670"/>
    </source>
</evidence>
<keyword evidence="4" id="KW-0378">Hydrolase</keyword>
<dbReference type="PANTHER" id="PTHR11010">
    <property type="entry name" value="PROTEASE S28 PRO-X CARBOXYPEPTIDASE-RELATED"/>
    <property type="match status" value="1"/>
</dbReference>
<evidence type="ECO:0000313" key="7">
    <source>
        <dbReference type="EMBL" id="PAV21502.1"/>
    </source>
</evidence>
<reference evidence="7 8" key="1">
    <citation type="journal article" date="2017" name="Mol. Ecol.">
        <title>Comparative and population genomic landscape of Phellinus noxius: A hypervariable fungus causing root rot in trees.</title>
        <authorList>
            <person name="Chung C.L."/>
            <person name="Lee T.J."/>
            <person name="Akiba M."/>
            <person name="Lee H.H."/>
            <person name="Kuo T.H."/>
            <person name="Liu D."/>
            <person name="Ke H.M."/>
            <person name="Yokoi T."/>
            <person name="Roa M.B."/>
            <person name="Lu M.J."/>
            <person name="Chang Y.Y."/>
            <person name="Ann P.J."/>
            <person name="Tsai J.N."/>
            <person name="Chen C.Y."/>
            <person name="Tzean S.S."/>
            <person name="Ota Y."/>
            <person name="Hattori T."/>
            <person name="Sahashi N."/>
            <person name="Liou R.F."/>
            <person name="Kikuchi T."/>
            <person name="Tsai I.J."/>
        </authorList>
    </citation>
    <scope>NUCLEOTIDE SEQUENCE [LARGE SCALE GENOMIC DNA]</scope>
    <source>
        <strain evidence="7 8">FFPRI411160</strain>
    </source>
</reference>
<sequence>MNSYFVVFVAVLYATISSCRVSFSGLRSSAPFLGAQTINVLKLSETDSFRLHDYGSQEAFSVKEGYDEFPEFYFTQPLDHFSAGIHDTFKQRYWFSKRHYKKGGPVFILDSGEVIGEERLPFLDTGILEILSKATNGIGVILEHRYYGKSIPVANFSTDSLRWLTNDQAVADTVNFMSKVKLEGIQEDITAPQTPWIYYGGSYAGGRSAHMRVLHPDLVYGALSSSGVIHATIELPEYMEVIRNAAPVDCSKGIESSIAVIDHILLHNTPLRKPLKALFGLADLEHDDDFVSLIASPLGKWQDKNWDPDFEFSNSFFDEFCDILTSRSLQNNNDSEDEILIEGWRVPSVLVNYAKYIRKNYVSKCPSGNTIENCFGTRNATKYQGTDLSETWRAWTFQVCTTWGYFIIAPNDPKQPRIISSLKTLESTSRICRQAFPPGQHFAVPNWPNVTAVNTVGDFAITADRLALINGEVDPWRPVTAHSQYAENRSDTITRPFKLIRGGVHRYDENGLRNTEDEPPNIRKIHKEEIEFVKEWLKEWRAPH</sequence>
<dbReference type="OrthoDB" id="2130629at2759"/>
<keyword evidence="3 6" id="KW-0732">Signal</keyword>
<gene>
    <name evidence="7" type="ORF">PNOK_0412900</name>
</gene>
<keyword evidence="5" id="KW-0325">Glycoprotein</keyword>
<dbReference type="InterPro" id="IPR029058">
    <property type="entry name" value="AB_hydrolase_fold"/>
</dbReference>
<evidence type="ECO:0000256" key="1">
    <source>
        <dbReference type="ARBA" id="ARBA00011079"/>
    </source>
</evidence>
<evidence type="ECO:0000313" key="8">
    <source>
        <dbReference type="Proteomes" id="UP000217199"/>
    </source>
</evidence>
<dbReference type="Proteomes" id="UP000217199">
    <property type="component" value="Unassembled WGS sequence"/>
</dbReference>
<feature type="signal peptide" evidence="6">
    <location>
        <begin position="1"/>
        <end position="18"/>
    </location>
</feature>
<feature type="chain" id="PRO_5013568263" evidence="6">
    <location>
        <begin position="19"/>
        <end position="544"/>
    </location>
</feature>
<dbReference type="PANTHER" id="PTHR11010:SF117">
    <property type="entry name" value="SERINE PROTEASE 16"/>
    <property type="match status" value="1"/>
</dbReference>
<dbReference type="EMBL" id="NBII01000003">
    <property type="protein sequence ID" value="PAV21502.1"/>
    <property type="molecule type" value="Genomic_DNA"/>
</dbReference>
<proteinExistence type="inferred from homology"/>
<dbReference type="Pfam" id="PF05577">
    <property type="entry name" value="Peptidase_S28"/>
    <property type="match status" value="1"/>
</dbReference>
<dbReference type="GO" id="GO:0008239">
    <property type="term" value="F:dipeptidyl-peptidase activity"/>
    <property type="evidence" value="ECO:0007669"/>
    <property type="project" value="TreeGrafter"/>
</dbReference>
<evidence type="ECO:0000256" key="3">
    <source>
        <dbReference type="ARBA" id="ARBA00022729"/>
    </source>
</evidence>
<dbReference type="InterPro" id="IPR008758">
    <property type="entry name" value="Peptidase_S28"/>
</dbReference>
<dbReference type="GO" id="GO:0070008">
    <property type="term" value="F:serine-type exopeptidase activity"/>
    <property type="evidence" value="ECO:0007669"/>
    <property type="project" value="InterPro"/>
</dbReference>
<evidence type="ECO:0000256" key="6">
    <source>
        <dbReference type="SAM" id="SignalP"/>
    </source>
</evidence>
<dbReference type="GO" id="GO:0006508">
    <property type="term" value="P:proteolysis"/>
    <property type="evidence" value="ECO:0007669"/>
    <property type="project" value="UniProtKB-KW"/>
</dbReference>
<dbReference type="SUPFAM" id="SSF53474">
    <property type="entry name" value="alpha/beta-Hydrolases"/>
    <property type="match status" value="1"/>
</dbReference>
<evidence type="ECO:0000256" key="5">
    <source>
        <dbReference type="ARBA" id="ARBA00023180"/>
    </source>
</evidence>
<evidence type="ECO:0000256" key="4">
    <source>
        <dbReference type="ARBA" id="ARBA00022801"/>
    </source>
</evidence>
<dbReference type="AlphaFoldDB" id="A0A286UPJ9"/>
<keyword evidence="2" id="KW-0645">Protease</keyword>
<comment type="similarity">
    <text evidence="1">Belongs to the peptidase S28 family.</text>
</comment>
<comment type="caution">
    <text evidence="7">The sequence shown here is derived from an EMBL/GenBank/DDBJ whole genome shotgun (WGS) entry which is preliminary data.</text>
</comment>
<protein>
    <submittedName>
        <fullName evidence="7">Peptidase S28</fullName>
    </submittedName>
</protein>
<dbReference type="InParanoid" id="A0A286UPJ9"/>